<feature type="compositionally biased region" description="Low complexity" evidence="1">
    <location>
        <begin position="151"/>
        <end position="172"/>
    </location>
</feature>
<organism evidence="2 3">
    <name type="scientific">Haloferax massiliensis</name>
    <dbReference type="NCBI Taxonomy" id="1476858"/>
    <lineage>
        <taxon>Archaea</taxon>
        <taxon>Methanobacteriati</taxon>
        <taxon>Methanobacteriota</taxon>
        <taxon>Stenosarchaea group</taxon>
        <taxon>Halobacteria</taxon>
        <taxon>Halobacteriales</taxon>
        <taxon>Haloferacaceae</taxon>
        <taxon>Haloferax</taxon>
    </lineage>
</organism>
<reference evidence="3" key="1">
    <citation type="submission" date="2015-03" db="EMBL/GenBank/DDBJ databases">
        <authorList>
            <person name="Urmite Genomes"/>
        </authorList>
    </citation>
    <scope>NUCLEOTIDE SEQUENCE [LARGE SCALE GENOMIC DNA]</scope>
    <source>
        <strain evidence="3">Arc-Hr</strain>
    </source>
</reference>
<accession>A0A0D6JP54</accession>
<dbReference type="AntiFam" id="ANF00152">
    <property type="entry name" value="Shadow ORF (opposite nadB1)"/>
</dbReference>
<name>A0A0D6JP54_9EURY</name>
<evidence type="ECO:0000313" key="2">
    <source>
        <dbReference type="EMBL" id="CQR49378.1"/>
    </source>
</evidence>
<gene>
    <name evidence="2" type="ORF">BN996_00839</name>
</gene>
<keyword evidence="3" id="KW-1185">Reference proteome</keyword>
<dbReference type="EMBL" id="CSTE01000002">
    <property type="protein sequence ID" value="CQR49378.1"/>
    <property type="molecule type" value="Genomic_DNA"/>
</dbReference>
<feature type="compositionally biased region" description="Polar residues" evidence="1">
    <location>
        <begin position="178"/>
        <end position="187"/>
    </location>
</feature>
<feature type="region of interest" description="Disordered" evidence="1">
    <location>
        <begin position="120"/>
        <end position="187"/>
    </location>
</feature>
<protein>
    <submittedName>
        <fullName evidence="2">Uncharacterized protein</fullName>
    </submittedName>
</protein>
<proteinExistence type="predicted"/>
<evidence type="ECO:0000256" key="1">
    <source>
        <dbReference type="SAM" id="MobiDB-lite"/>
    </source>
</evidence>
<dbReference type="AlphaFoldDB" id="A0A0D6JP54"/>
<dbReference type="Proteomes" id="UP000198902">
    <property type="component" value="Unassembled WGS sequence"/>
</dbReference>
<evidence type="ECO:0000313" key="3">
    <source>
        <dbReference type="Proteomes" id="UP000198902"/>
    </source>
</evidence>
<sequence>MLQERPEDVRAGAGVDVEDAAAGVARLAGEVEVGGVAGVGVADARTVTHRVELDSERVQQHVLDDGAGLGDERVDRLGVGGAVARPADVGGELRGRGLGDGDAALRPVGRGVLGFGRLRDDEHVGPLAGGGEGRGAAGDAGADDEYVGLHSSSMRSSATAASSFSSGATSTTLGSRPAASSSSTHVR</sequence>
<feature type="compositionally biased region" description="Gly residues" evidence="1">
    <location>
        <begin position="127"/>
        <end position="138"/>
    </location>
</feature>